<feature type="transmembrane region" description="Helical" evidence="1">
    <location>
        <begin position="6"/>
        <end position="25"/>
    </location>
</feature>
<keyword evidence="1" id="KW-1133">Transmembrane helix</keyword>
<dbReference type="Pfam" id="PF04020">
    <property type="entry name" value="Phage_holin_4_2"/>
    <property type="match status" value="1"/>
</dbReference>
<feature type="transmembrane region" description="Helical" evidence="1">
    <location>
        <begin position="90"/>
        <end position="109"/>
    </location>
</feature>
<proteinExistence type="predicted"/>
<evidence type="ECO:0000256" key="1">
    <source>
        <dbReference type="SAM" id="Phobius"/>
    </source>
</evidence>
<protein>
    <submittedName>
        <fullName evidence="2">Phage holin family protein</fullName>
    </submittedName>
</protein>
<dbReference type="OrthoDB" id="6402664at2"/>
<dbReference type="Proteomes" id="UP000293347">
    <property type="component" value="Unassembled WGS sequence"/>
</dbReference>
<organism evidence="2 3">
    <name type="scientific">Pedobacter psychroterrae</name>
    <dbReference type="NCBI Taxonomy" id="2530453"/>
    <lineage>
        <taxon>Bacteria</taxon>
        <taxon>Pseudomonadati</taxon>
        <taxon>Bacteroidota</taxon>
        <taxon>Sphingobacteriia</taxon>
        <taxon>Sphingobacteriales</taxon>
        <taxon>Sphingobacteriaceae</taxon>
        <taxon>Pedobacter</taxon>
    </lineage>
</organism>
<dbReference type="PANTHER" id="PTHR37309:SF1">
    <property type="entry name" value="SLR0284 PROTEIN"/>
    <property type="match status" value="1"/>
</dbReference>
<dbReference type="PANTHER" id="PTHR37309">
    <property type="entry name" value="SLR0284 PROTEIN"/>
    <property type="match status" value="1"/>
</dbReference>
<gene>
    <name evidence="2" type="ORF">EZ437_05775</name>
</gene>
<name>A0A4V6N637_9SPHI</name>
<reference evidence="2 3" key="1">
    <citation type="submission" date="2019-02" db="EMBL/GenBank/DDBJ databases">
        <title>Pedobacter sp. RP-1-14 sp. nov., isolated from Arctic soil.</title>
        <authorList>
            <person name="Dahal R.H."/>
        </authorList>
    </citation>
    <scope>NUCLEOTIDE SEQUENCE [LARGE SCALE GENOMIC DNA]</scope>
    <source>
        <strain evidence="2 3">RP-1-14</strain>
    </source>
</reference>
<dbReference type="EMBL" id="SJSL01000001">
    <property type="protein sequence ID" value="TCD03477.1"/>
    <property type="molecule type" value="Genomic_DNA"/>
</dbReference>
<evidence type="ECO:0000313" key="2">
    <source>
        <dbReference type="EMBL" id="TCD03477.1"/>
    </source>
</evidence>
<keyword evidence="1" id="KW-0812">Transmembrane</keyword>
<keyword evidence="3" id="KW-1185">Reference proteome</keyword>
<feature type="transmembrane region" description="Helical" evidence="1">
    <location>
        <begin position="32"/>
        <end position="50"/>
    </location>
</feature>
<evidence type="ECO:0000313" key="3">
    <source>
        <dbReference type="Proteomes" id="UP000293347"/>
    </source>
</evidence>
<feature type="transmembrane region" description="Helical" evidence="1">
    <location>
        <begin position="56"/>
        <end position="78"/>
    </location>
</feature>
<dbReference type="RefSeq" id="WP_131594139.1">
    <property type="nucleotide sequence ID" value="NZ_SJSL01000001.1"/>
</dbReference>
<comment type="caution">
    <text evidence="2">The sequence shown here is derived from an EMBL/GenBank/DDBJ whole genome shotgun (WGS) entry which is preliminary data.</text>
</comment>
<dbReference type="InterPro" id="IPR007165">
    <property type="entry name" value="Phage_holin_4_2"/>
</dbReference>
<sequence length="110" mass="11948">MNFILTLLINAGILLGMTYILPSVIIKNYKTAILVALVIGLLNATLGWIIRFPLNIVTFGLLSFIIHLFVTAVMIKLADILFSDFEIKGFAPAIIIALVMTIAGGLLAIF</sequence>
<accession>A0A4V6N637</accession>
<dbReference type="AlphaFoldDB" id="A0A4V6N637"/>
<keyword evidence="1" id="KW-0472">Membrane</keyword>